<evidence type="ECO:0000256" key="7">
    <source>
        <dbReference type="ARBA" id="ARBA00023136"/>
    </source>
</evidence>
<dbReference type="GO" id="GO:0022841">
    <property type="term" value="F:potassium ion leak channel activity"/>
    <property type="evidence" value="ECO:0007669"/>
    <property type="project" value="TreeGrafter"/>
</dbReference>
<dbReference type="GO" id="GO:0005886">
    <property type="term" value="C:plasma membrane"/>
    <property type="evidence" value="ECO:0007669"/>
    <property type="project" value="TreeGrafter"/>
</dbReference>
<dbReference type="PRINTS" id="PR01333">
    <property type="entry name" value="2POREKCHANEL"/>
</dbReference>
<dbReference type="InterPro" id="IPR003280">
    <property type="entry name" value="2pore_dom_K_chnl"/>
</dbReference>
<dbReference type="InterPro" id="IPR013099">
    <property type="entry name" value="K_chnl_dom"/>
</dbReference>
<evidence type="ECO:0000313" key="13">
    <source>
        <dbReference type="Proteomes" id="UP000694427"/>
    </source>
</evidence>
<evidence type="ECO:0000256" key="8">
    <source>
        <dbReference type="ARBA" id="ARBA00023303"/>
    </source>
</evidence>
<evidence type="ECO:0000256" key="2">
    <source>
        <dbReference type="ARBA" id="ARBA00022448"/>
    </source>
</evidence>
<reference evidence="12" key="1">
    <citation type="submission" date="2025-08" db="UniProtKB">
        <authorList>
            <consortium name="Ensembl"/>
        </authorList>
    </citation>
    <scope>IDENTIFICATION</scope>
</reference>
<dbReference type="Gene3D" id="1.10.287.70">
    <property type="match status" value="1"/>
</dbReference>
<keyword evidence="8 9" id="KW-0407">Ion channel</keyword>
<keyword evidence="6 9" id="KW-0406">Ion transport</keyword>
<organism evidence="12 13">
    <name type="scientific">Cyprinus carpio</name>
    <name type="common">Common carp</name>
    <dbReference type="NCBI Taxonomy" id="7962"/>
    <lineage>
        <taxon>Eukaryota</taxon>
        <taxon>Metazoa</taxon>
        <taxon>Chordata</taxon>
        <taxon>Craniata</taxon>
        <taxon>Vertebrata</taxon>
        <taxon>Euteleostomi</taxon>
        <taxon>Actinopterygii</taxon>
        <taxon>Neopterygii</taxon>
        <taxon>Teleostei</taxon>
        <taxon>Ostariophysi</taxon>
        <taxon>Cypriniformes</taxon>
        <taxon>Cyprinidae</taxon>
        <taxon>Cyprininae</taxon>
        <taxon>Cyprinus</taxon>
    </lineage>
</organism>
<accession>A0A8C1K9K9</accession>
<keyword evidence="4" id="KW-0630">Potassium</keyword>
<dbReference type="PANTHER" id="PTHR11003">
    <property type="entry name" value="POTASSIUM CHANNEL, SUBFAMILY K"/>
    <property type="match status" value="1"/>
</dbReference>
<keyword evidence="5 10" id="KW-1133">Transmembrane helix</keyword>
<evidence type="ECO:0000313" key="12">
    <source>
        <dbReference type="Ensembl" id="ENSCCRP00010044171.1"/>
    </source>
</evidence>
<comment type="subcellular location">
    <subcellularLocation>
        <location evidence="1">Membrane</location>
        <topology evidence="1">Multi-pass membrane protein</topology>
    </subcellularLocation>
</comment>
<dbReference type="SUPFAM" id="SSF81324">
    <property type="entry name" value="Voltage-gated potassium channels"/>
    <property type="match status" value="2"/>
</dbReference>
<evidence type="ECO:0000256" key="10">
    <source>
        <dbReference type="SAM" id="Phobius"/>
    </source>
</evidence>
<feature type="transmembrane region" description="Helical" evidence="10">
    <location>
        <begin position="239"/>
        <end position="256"/>
    </location>
</feature>
<dbReference type="Ensembl" id="ENSCCRT00010048450.1">
    <property type="protein sequence ID" value="ENSCCRP00010044171.1"/>
    <property type="gene ID" value="ENSCCRG00010018744.1"/>
</dbReference>
<keyword evidence="2 9" id="KW-0813">Transport</keyword>
<evidence type="ECO:0000256" key="3">
    <source>
        <dbReference type="ARBA" id="ARBA00022692"/>
    </source>
</evidence>
<name>A0A8C1K9K9_CYPCA</name>
<comment type="similarity">
    <text evidence="9">Belongs to the two pore domain potassium channel (TC 1.A.1.8) family.</text>
</comment>
<dbReference type="Proteomes" id="UP000694427">
    <property type="component" value="Unplaced"/>
</dbReference>
<keyword evidence="7 10" id="KW-0472">Membrane</keyword>
<evidence type="ECO:0000259" key="11">
    <source>
        <dbReference type="Pfam" id="PF07885"/>
    </source>
</evidence>
<dbReference type="GO" id="GO:0015271">
    <property type="term" value="F:outward rectifier potassium channel activity"/>
    <property type="evidence" value="ECO:0007669"/>
    <property type="project" value="TreeGrafter"/>
</dbReference>
<dbReference type="Pfam" id="PF07885">
    <property type="entry name" value="Ion_trans_2"/>
    <property type="match status" value="2"/>
</dbReference>
<dbReference type="PANTHER" id="PTHR11003:SF59">
    <property type="entry name" value="POTASSIUM CHANNEL SUBFAMILY K MEMBER 1"/>
    <property type="match status" value="1"/>
</dbReference>
<keyword evidence="3 9" id="KW-0812">Transmembrane</keyword>
<dbReference type="AlphaFoldDB" id="A0A8C1K9K9"/>
<feature type="transmembrane region" description="Helical" evidence="10">
    <location>
        <begin position="158"/>
        <end position="184"/>
    </location>
</feature>
<evidence type="ECO:0000256" key="5">
    <source>
        <dbReference type="ARBA" id="ARBA00022989"/>
    </source>
</evidence>
<feature type="transmembrane region" description="Helical" evidence="10">
    <location>
        <begin position="44"/>
        <end position="68"/>
    </location>
</feature>
<feature type="transmembrane region" description="Helical" evidence="10">
    <location>
        <begin position="204"/>
        <end position="230"/>
    </location>
</feature>
<evidence type="ECO:0000256" key="6">
    <source>
        <dbReference type="ARBA" id="ARBA00023065"/>
    </source>
</evidence>
<reference evidence="12" key="2">
    <citation type="submission" date="2025-09" db="UniProtKB">
        <authorList>
            <consortium name="Ensembl"/>
        </authorList>
    </citation>
    <scope>IDENTIFICATION</scope>
</reference>
<evidence type="ECO:0000256" key="4">
    <source>
        <dbReference type="ARBA" id="ARBA00022958"/>
    </source>
</evidence>
<sequence length="377" mass="41567">MSKPRFGYTCSTLMFYHSLLRQYTNKISLIMAILADKALTFLRVHAFTCMMIAYGLFVVIGAVVLMILEQPEENLLVKEVRELKARFLADNPCVEESSLDRLLMNVLSASKRGVAALESASDKCNFDFTSSLFFVIAFLTTTGYGSTVPLSDEGRVFCVVYCLVGIPFTLLLLSSLTHALLPWVTHTPIHNLQVFWGLSRNHAALLHCSVLAFCTATLFFLLPAGALCLLENDWSYLESLYFCFISLSTTGLVDYLPGRTQSRAARQGLEFATSCYLMLGLIVLLVVMESFWELQQVQAILRFFSGPRQGELKGVGLDELVLSGDMAGAEEEPHYTLPISTISPAFSDSPATPTTELPPIFGLPPIAATKENVPPSL</sequence>
<dbReference type="GO" id="GO:0030322">
    <property type="term" value="P:stabilization of membrane potential"/>
    <property type="evidence" value="ECO:0007669"/>
    <property type="project" value="TreeGrafter"/>
</dbReference>
<dbReference type="PRINTS" id="PR01586">
    <property type="entry name" value="TWIKCHANNEL"/>
</dbReference>
<dbReference type="InterPro" id="IPR005408">
    <property type="entry name" value="2pore_dom_K_chnl_TWIK"/>
</dbReference>
<protein>
    <submittedName>
        <fullName evidence="12">Potassium channel, subfamily K, member 7</fullName>
    </submittedName>
</protein>
<feature type="domain" description="Potassium channel" evidence="11">
    <location>
        <begin position="125"/>
        <end position="180"/>
    </location>
</feature>
<feature type="transmembrane region" description="Helical" evidence="10">
    <location>
        <begin position="128"/>
        <end position="146"/>
    </location>
</feature>
<keyword evidence="13" id="KW-1185">Reference proteome</keyword>
<evidence type="ECO:0000256" key="1">
    <source>
        <dbReference type="ARBA" id="ARBA00004141"/>
    </source>
</evidence>
<feature type="domain" description="Potassium channel" evidence="11">
    <location>
        <begin position="211"/>
        <end position="291"/>
    </location>
</feature>
<feature type="transmembrane region" description="Helical" evidence="10">
    <location>
        <begin position="271"/>
        <end position="292"/>
    </location>
</feature>
<proteinExistence type="inferred from homology"/>
<evidence type="ECO:0000256" key="9">
    <source>
        <dbReference type="RuleBase" id="RU003857"/>
    </source>
</evidence>